<feature type="region of interest" description="Disordered" evidence="1">
    <location>
        <begin position="139"/>
        <end position="162"/>
    </location>
</feature>
<proteinExistence type="predicted"/>
<evidence type="ECO:0000256" key="1">
    <source>
        <dbReference type="SAM" id="MobiDB-lite"/>
    </source>
</evidence>
<comment type="caution">
    <text evidence="4">The sequence shown here is derived from an EMBL/GenBank/DDBJ whole genome shotgun (WGS) entry which is preliminary data.</text>
</comment>
<accession>A0ABU2KN05</accession>
<gene>
    <name evidence="4" type="ORF">RM446_00815</name>
</gene>
<protein>
    <submittedName>
        <fullName evidence="4">CPBP family intramembrane glutamic endopeptidase</fullName>
        <ecNumber evidence="4">3.4.-.-</ecNumber>
    </submittedName>
</protein>
<dbReference type="PANTHER" id="PTHR39430">
    <property type="entry name" value="MEMBRANE-ASSOCIATED PROTEASE-RELATED"/>
    <property type="match status" value="1"/>
</dbReference>
<evidence type="ECO:0000259" key="3">
    <source>
        <dbReference type="Pfam" id="PF02517"/>
    </source>
</evidence>
<keyword evidence="2" id="KW-0472">Membrane</keyword>
<dbReference type="InterPro" id="IPR003675">
    <property type="entry name" value="Rce1/LyrA-like_dom"/>
</dbReference>
<dbReference type="Proteomes" id="UP001183226">
    <property type="component" value="Unassembled WGS sequence"/>
</dbReference>
<evidence type="ECO:0000313" key="4">
    <source>
        <dbReference type="EMBL" id="MDT0300650.1"/>
    </source>
</evidence>
<reference evidence="5" key="1">
    <citation type="submission" date="2023-07" db="EMBL/GenBank/DDBJ databases">
        <title>30 novel species of actinomycetes from the DSMZ collection.</title>
        <authorList>
            <person name="Nouioui I."/>
        </authorList>
    </citation>
    <scope>NUCLEOTIDE SEQUENCE [LARGE SCALE GENOMIC DNA]</scope>
    <source>
        <strain evidence="5">DSM 45055</strain>
    </source>
</reference>
<evidence type="ECO:0000256" key="2">
    <source>
        <dbReference type="SAM" id="Phobius"/>
    </source>
</evidence>
<dbReference type="GO" id="GO:0016787">
    <property type="term" value="F:hydrolase activity"/>
    <property type="evidence" value="ECO:0007669"/>
    <property type="project" value="UniProtKB-KW"/>
</dbReference>
<evidence type="ECO:0000313" key="5">
    <source>
        <dbReference type="Proteomes" id="UP001183226"/>
    </source>
</evidence>
<feature type="transmembrane region" description="Helical" evidence="2">
    <location>
        <begin position="48"/>
        <end position="70"/>
    </location>
</feature>
<sequence>MEQRAGVELDPATAASGLARGFLIGLGLFTATIALIAMFGGYETAGGRSFGGMAAVLGLMTGVAVTEELLFRGVLFRLLEEVGGTSAALVVSAVLFGAVHLANPGSTVWGALAIAVEAGLMLGAAYAATRNLWVPIGPGSPGRRPARATSPVRTSGSSMRSA</sequence>
<feature type="transmembrane region" description="Helical" evidence="2">
    <location>
        <begin position="82"/>
        <end position="102"/>
    </location>
</feature>
<feature type="transmembrane region" description="Helical" evidence="2">
    <location>
        <begin position="108"/>
        <end position="128"/>
    </location>
</feature>
<feature type="compositionally biased region" description="Polar residues" evidence="1">
    <location>
        <begin position="151"/>
        <end position="162"/>
    </location>
</feature>
<dbReference type="Pfam" id="PF02517">
    <property type="entry name" value="Rce1-like"/>
    <property type="match status" value="1"/>
</dbReference>
<dbReference type="RefSeq" id="WP_311543069.1">
    <property type="nucleotide sequence ID" value="NZ_JAVREK010000001.1"/>
</dbReference>
<feature type="domain" description="CAAX prenyl protease 2/Lysostaphin resistance protein A-like" evidence="3">
    <location>
        <begin position="53"/>
        <end position="136"/>
    </location>
</feature>
<keyword evidence="4" id="KW-0378">Hydrolase</keyword>
<keyword evidence="2" id="KW-0812">Transmembrane</keyword>
<dbReference type="EMBL" id="JAVREK010000001">
    <property type="protein sequence ID" value="MDT0300650.1"/>
    <property type="molecule type" value="Genomic_DNA"/>
</dbReference>
<keyword evidence="2" id="KW-1133">Transmembrane helix</keyword>
<organism evidence="4 5">
    <name type="scientific">Streptomonospora wellingtoniae</name>
    <dbReference type="NCBI Taxonomy" id="3075544"/>
    <lineage>
        <taxon>Bacteria</taxon>
        <taxon>Bacillati</taxon>
        <taxon>Actinomycetota</taxon>
        <taxon>Actinomycetes</taxon>
        <taxon>Streptosporangiales</taxon>
        <taxon>Nocardiopsidaceae</taxon>
        <taxon>Streptomonospora</taxon>
    </lineage>
</organism>
<name>A0ABU2KN05_9ACTN</name>
<dbReference type="PANTHER" id="PTHR39430:SF1">
    <property type="entry name" value="PROTEASE"/>
    <property type="match status" value="1"/>
</dbReference>
<keyword evidence="5" id="KW-1185">Reference proteome</keyword>
<dbReference type="EC" id="3.4.-.-" evidence="4"/>
<feature type="transmembrane region" description="Helical" evidence="2">
    <location>
        <begin position="21"/>
        <end position="42"/>
    </location>
</feature>